<dbReference type="InterPro" id="IPR006129">
    <property type="entry name" value="AdhesinB"/>
</dbReference>
<evidence type="ECO:0000256" key="4">
    <source>
        <dbReference type="SAM" id="SignalP"/>
    </source>
</evidence>
<dbReference type="PANTHER" id="PTHR42953:SF3">
    <property type="entry name" value="HIGH-AFFINITY ZINC UPTAKE SYSTEM PROTEIN ZNUA"/>
    <property type="match status" value="1"/>
</dbReference>
<dbReference type="Pfam" id="PF01297">
    <property type="entry name" value="ZnuA"/>
    <property type="match status" value="1"/>
</dbReference>
<dbReference type="GO" id="GO:0046872">
    <property type="term" value="F:metal ion binding"/>
    <property type="evidence" value="ECO:0007669"/>
    <property type="project" value="InterPro"/>
</dbReference>
<dbReference type="Gene3D" id="3.40.50.1980">
    <property type="entry name" value="Nitrogenase molybdenum iron protein domain"/>
    <property type="match status" value="2"/>
</dbReference>
<dbReference type="PANTHER" id="PTHR42953">
    <property type="entry name" value="HIGH-AFFINITY ZINC UPTAKE SYSTEM PROTEIN ZNUA-RELATED"/>
    <property type="match status" value="1"/>
</dbReference>
<dbReference type="SUPFAM" id="SSF53807">
    <property type="entry name" value="Helical backbone' metal receptor"/>
    <property type="match status" value="1"/>
</dbReference>
<evidence type="ECO:0000256" key="1">
    <source>
        <dbReference type="ARBA" id="ARBA00011028"/>
    </source>
</evidence>
<accession>A0A9D1P8Y8</accession>
<organism evidence="5 6">
    <name type="scientific">Candidatus Ornithocaccomicrobium faecavium</name>
    <dbReference type="NCBI Taxonomy" id="2840890"/>
    <lineage>
        <taxon>Bacteria</taxon>
        <taxon>Bacillati</taxon>
        <taxon>Bacillota</taxon>
        <taxon>Clostridia</taxon>
        <taxon>Candidatus Ornithocaccomicrobium</taxon>
    </lineage>
</organism>
<name>A0A9D1P8Y8_9FIRM</name>
<dbReference type="InterPro" id="IPR050492">
    <property type="entry name" value="Bact_metal-bind_prot9"/>
</dbReference>
<sequence>MRKKLVSLMLALCLLPLGSLAEVEVVASLFPQFDFARAIAGERAHVSQLLPPGQDSHGYEPSMRELLALGEADLFLFTGEAMEPWAASLVGGMEDGPAIVDVSAGVSAESGHEAAEGGDEHSHDAHIWLNPLNAITMCENIRDALIGIDPEGEAVYRANAEALIADLTALDEAFAALSIDHTLFFAGKFAYSHFFARYGFPYMSAYDSCSADAEPSARRIVEMTQAMLDEGAQVLYVDELCDMRVASSLSEQTGAQIRVFYTCHNVTQEQMDAGVTYLDLMRENLKGISE</sequence>
<dbReference type="GO" id="GO:0007155">
    <property type="term" value="P:cell adhesion"/>
    <property type="evidence" value="ECO:0007669"/>
    <property type="project" value="InterPro"/>
</dbReference>
<comment type="similarity">
    <text evidence="1">Belongs to the bacterial solute-binding protein 9 family.</text>
</comment>
<evidence type="ECO:0000313" key="5">
    <source>
        <dbReference type="EMBL" id="HIV28326.1"/>
    </source>
</evidence>
<proteinExistence type="inferred from homology"/>
<feature type="chain" id="PRO_5038503408" evidence="4">
    <location>
        <begin position="22"/>
        <end position="290"/>
    </location>
</feature>
<evidence type="ECO:0000313" key="6">
    <source>
        <dbReference type="Proteomes" id="UP000886884"/>
    </source>
</evidence>
<feature type="signal peptide" evidence="4">
    <location>
        <begin position="1"/>
        <end position="21"/>
    </location>
</feature>
<dbReference type="EMBL" id="DVOT01000182">
    <property type="protein sequence ID" value="HIV28326.1"/>
    <property type="molecule type" value="Genomic_DNA"/>
</dbReference>
<reference evidence="5" key="1">
    <citation type="submission" date="2020-10" db="EMBL/GenBank/DDBJ databases">
        <authorList>
            <person name="Gilroy R."/>
        </authorList>
    </citation>
    <scope>NUCLEOTIDE SEQUENCE</scope>
    <source>
        <strain evidence="5">CHK183-6373</strain>
    </source>
</reference>
<keyword evidence="2" id="KW-0813">Transport</keyword>
<keyword evidence="3 4" id="KW-0732">Signal</keyword>
<dbReference type="InterPro" id="IPR006127">
    <property type="entry name" value="ZnuA-like"/>
</dbReference>
<dbReference type="Proteomes" id="UP000886884">
    <property type="component" value="Unassembled WGS sequence"/>
</dbReference>
<reference evidence="5" key="2">
    <citation type="journal article" date="2021" name="PeerJ">
        <title>Extensive microbial diversity within the chicken gut microbiome revealed by metagenomics and culture.</title>
        <authorList>
            <person name="Gilroy R."/>
            <person name="Ravi A."/>
            <person name="Getino M."/>
            <person name="Pursley I."/>
            <person name="Horton D.L."/>
            <person name="Alikhan N.F."/>
            <person name="Baker D."/>
            <person name="Gharbi K."/>
            <person name="Hall N."/>
            <person name="Watson M."/>
            <person name="Adriaenssens E.M."/>
            <person name="Foster-Nyarko E."/>
            <person name="Jarju S."/>
            <person name="Secka A."/>
            <person name="Antonio M."/>
            <person name="Oren A."/>
            <person name="Chaudhuri R.R."/>
            <person name="La Ragione R."/>
            <person name="Hildebrand F."/>
            <person name="Pallen M.J."/>
        </authorList>
    </citation>
    <scope>NUCLEOTIDE SEQUENCE</scope>
    <source>
        <strain evidence="5">CHK183-6373</strain>
    </source>
</reference>
<dbReference type="PRINTS" id="PR00691">
    <property type="entry name" value="ADHESINB"/>
</dbReference>
<dbReference type="GO" id="GO:0030001">
    <property type="term" value="P:metal ion transport"/>
    <property type="evidence" value="ECO:0007669"/>
    <property type="project" value="InterPro"/>
</dbReference>
<gene>
    <name evidence="5" type="ORF">IAA64_10155</name>
</gene>
<evidence type="ECO:0000256" key="3">
    <source>
        <dbReference type="ARBA" id="ARBA00022729"/>
    </source>
</evidence>
<evidence type="ECO:0000256" key="2">
    <source>
        <dbReference type="ARBA" id="ARBA00022448"/>
    </source>
</evidence>
<comment type="caution">
    <text evidence="5">The sequence shown here is derived from an EMBL/GenBank/DDBJ whole genome shotgun (WGS) entry which is preliminary data.</text>
</comment>
<dbReference type="AlphaFoldDB" id="A0A9D1P8Y8"/>
<protein>
    <submittedName>
        <fullName evidence="5">Zinc ABC transporter substrate-binding protein</fullName>
    </submittedName>
</protein>